<proteinExistence type="predicted"/>
<keyword evidence="2" id="KW-1185">Reference proteome</keyword>
<dbReference type="EMBL" id="JAYKXN010000002">
    <property type="protein sequence ID" value="KAK7309980.1"/>
    <property type="molecule type" value="Genomic_DNA"/>
</dbReference>
<dbReference type="AlphaFoldDB" id="A0AAN9PS33"/>
<sequence length="70" mass="8397">MKTCWPRSDPNRWWFGYFPANLGHCSCQILKWRSIGSKYIIECAQEHQYHNINQKNTFSNPIYNVILGYQ</sequence>
<evidence type="ECO:0000313" key="2">
    <source>
        <dbReference type="Proteomes" id="UP001359559"/>
    </source>
</evidence>
<organism evidence="1 2">
    <name type="scientific">Clitoria ternatea</name>
    <name type="common">Butterfly pea</name>
    <dbReference type="NCBI Taxonomy" id="43366"/>
    <lineage>
        <taxon>Eukaryota</taxon>
        <taxon>Viridiplantae</taxon>
        <taxon>Streptophyta</taxon>
        <taxon>Embryophyta</taxon>
        <taxon>Tracheophyta</taxon>
        <taxon>Spermatophyta</taxon>
        <taxon>Magnoliopsida</taxon>
        <taxon>eudicotyledons</taxon>
        <taxon>Gunneridae</taxon>
        <taxon>Pentapetalae</taxon>
        <taxon>rosids</taxon>
        <taxon>fabids</taxon>
        <taxon>Fabales</taxon>
        <taxon>Fabaceae</taxon>
        <taxon>Papilionoideae</taxon>
        <taxon>50 kb inversion clade</taxon>
        <taxon>NPAAA clade</taxon>
        <taxon>indigoferoid/millettioid clade</taxon>
        <taxon>Phaseoleae</taxon>
        <taxon>Clitoria</taxon>
    </lineage>
</organism>
<protein>
    <submittedName>
        <fullName evidence="1">Uncharacterized protein</fullName>
    </submittedName>
</protein>
<dbReference type="Proteomes" id="UP001359559">
    <property type="component" value="Unassembled WGS sequence"/>
</dbReference>
<name>A0AAN9PS33_CLITE</name>
<reference evidence="1 2" key="1">
    <citation type="submission" date="2024-01" db="EMBL/GenBank/DDBJ databases">
        <title>The genomes of 5 underutilized Papilionoideae crops provide insights into root nodulation and disease resistance.</title>
        <authorList>
            <person name="Yuan L."/>
        </authorList>
    </citation>
    <scope>NUCLEOTIDE SEQUENCE [LARGE SCALE GENOMIC DNA]</scope>
    <source>
        <strain evidence="1">LY-2023</strain>
        <tissue evidence="1">Leaf</tissue>
    </source>
</reference>
<evidence type="ECO:0000313" key="1">
    <source>
        <dbReference type="EMBL" id="KAK7309980.1"/>
    </source>
</evidence>
<accession>A0AAN9PS33</accession>
<gene>
    <name evidence="1" type="ORF">RJT34_07151</name>
</gene>
<comment type="caution">
    <text evidence="1">The sequence shown here is derived from an EMBL/GenBank/DDBJ whole genome shotgun (WGS) entry which is preliminary data.</text>
</comment>